<accession>A0A7T3RD18</accession>
<sequence length="119" mass="13151">MDSSFTPAAQIIISIIPIVGIAFAATLIFFALLWKHSENKASIQRGTYKPAHFNLKVFSLLTGLCLIGVGTVLTVMFLILEPLSWSLLGGLIPLVLGLMLIIFYKANPKFKQETDEQRD</sequence>
<feature type="transmembrane region" description="Helical" evidence="1">
    <location>
        <begin position="12"/>
        <end position="34"/>
    </location>
</feature>
<keyword evidence="1" id="KW-1133">Transmembrane helix</keyword>
<evidence type="ECO:0000313" key="2">
    <source>
        <dbReference type="EMBL" id="QQA00873.1"/>
    </source>
</evidence>
<dbReference type="KEGG" id="tper:IWA51_11555"/>
<dbReference type="Proteomes" id="UP000595224">
    <property type="component" value="Chromosome"/>
</dbReference>
<dbReference type="EMBL" id="CP064936">
    <property type="protein sequence ID" value="QQA00873.1"/>
    <property type="molecule type" value="Genomic_DNA"/>
</dbReference>
<keyword evidence="3" id="KW-1185">Reference proteome</keyword>
<gene>
    <name evidence="2" type="ORF">IWA51_11555</name>
</gene>
<feature type="transmembrane region" description="Helical" evidence="1">
    <location>
        <begin position="55"/>
        <end position="79"/>
    </location>
</feature>
<feature type="transmembrane region" description="Helical" evidence="1">
    <location>
        <begin position="85"/>
        <end position="104"/>
    </location>
</feature>
<dbReference type="AlphaFoldDB" id="A0A7T3RD18"/>
<organism evidence="2 3">
    <name type="scientific">Treponema peruense</name>
    <dbReference type="NCBI Taxonomy" id="2787628"/>
    <lineage>
        <taxon>Bacteria</taxon>
        <taxon>Pseudomonadati</taxon>
        <taxon>Spirochaetota</taxon>
        <taxon>Spirochaetia</taxon>
        <taxon>Spirochaetales</taxon>
        <taxon>Treponemataceae</taxon>
        <taxon>Treponema</taxon>
    </lineage>
</organism>
<evidence type="ECO:0000313" key="3">
    <source>
        <dbReference type="Proteomes" id="UP000595224"/>
    </source>
</evidence>
<evidence type="ECO:0000256" key="1">
    <source>
        <dbReference type="SAM" id="Phobius"/>
    </source>
</evidence>
<dbReference type="RefSeq" id="WP_198442535.1">
    <property type="nucleotide sequence ID" value="NZ_CBCSHE010000005.1"/>
</dbReference>
<protein>
    <submittedName>
        <fullName evidence="2">Uncharacterized protein</fullName>
    </submittedName>
</protein>
<proteinExistence type="predicted"/>
<name>A0A7T3RD18_9SPIR</name>
<keyword evidence="1" id="KW-0812">Transmembrane</keyword>
<reference evidence="2 3" key="1">
    <citation type="submission" date="2020-11" db="EMBL/GenBank/DDBJ databases">
        <title>Treponema Peruensis nv. sp., first commensal Treponema isolated from human feces.</title>
        <authorList>
            <person name="Belkhou C."/>
            <person name="Raes J."/>
        </authorList>
    </citation>
    <scope>NUCLEOTIDE SEQUENCE [LARGE SCALE GENOMIC DNA]</scope>
    <source>
        <strain evidence="2 3">RCC2812</strain>
    </source>
</reference>
<keyword evidence="1" id="KW-0472">Membrane</keyword>